<dbReference type="Pfam" id="PF07730">
    <property type="entry name" value="HisKA_3"/>
    <property type="match status" value="1"/>
</dbReference>
<dbReference type="InterPro" id="IPR050482">
    <property type="entry name" value="Sensor_HK_TwoCompSys"/>
</dbReference>
<feature type="transmembrane region" description="Helical" evidence="9">
    <location>
        <begin position="134"/>
        <end position="163"/>
    </location>
</feature>
<dbReference type="GO" id="GO:0016020">
    <property type="term" value="C:membrane"/>
    <property type="evidence" value="ECO:0007669"/>
    <property type="project" value="InterPro"/>
</dbReference>
<dbReference type="EMBL" id="PNHK01000001">
    <property type="protein sequence ID" value="PMD06205.1"/>
    <property type="molecule type" value="Genomic_DNA"/>
</dbReference>
<gene>
    <name evidence="12" type="ORF">CJ199_02160</name>
</gene>
<dbReference type="InterPro" id="IPR003594">
    <property type="entry name" value="HATPase_dom"/>
</dbReference>
<evidence type="ECO:0000313" key="12">
    <source>
        <dbReference type="EMBL" id="PMD06205.1"/>
    </source>
</evidence>
<evidence type="ECO:0000256" key="8">
    <source>
        <dbReference type="ARBA" id="ARBA00023012"/>
    </source>
</evidence>
<accession>A0A2N6VPZ0</accession>
<dbReference type="EC" id="2.7.13.3" evidence="2"/>
<name>A0A2N6VPZ0_9MICO</name>
<keyword evidence="7" id="KW-0067">ATP-binding</keyword>
<feature type="transmembrane region" description="Helical" evidence="9">
    <location>
        <begin position="183"/>
        <end position="205"/>
    </location>
</feature>
<comment type="caution">
    <text evidence="12">The sequence shown here is derived from an EMBL/GenBank/DDBJ whole genome shotgun (WGS) entry which is preliminary data.</text>
</comment>
<keyword evidence="6" id="KW-0418">Kinase</keyword>
<keyword evidence="9" id="KW-0812">Transmembrane</keyword>
<evidence type="ECO:0000256" key="9">
    <source>
        <dbReference type="SAM" id="Phobius"/>
    </source>
</evidence>
<evidence type="ECO:0000256" key="4">
    <source>
        <dbReference type="ARBA" id="ARBA00022679"/>
    </source>
</evidence>
<keyword evidence="5" id="KW-0547">Nucleotide-binding</keyword>
<evidence type="ECO:0000256" key="5">
    <source>
        <dbReference type="ARBA" id="ARBA00022741"/>
    </source>
</evidence>
<evidence type="ECO:0000259" key="11">
    <source>
        <dbReference type="Pfam" id="PF07730"/>
    </source>
</evidence>
<organism evidence="12 13">
    <name type="scientific">Brevibacterium paucivorans</name>
    <dbReference type="NCBI Taxonomy" id="170994"/>
    <lineage>
        <taxon>Bacteria</taxon>
        <taxon>Bacillati</taxon>
        <taxon>Actinomycetota</taxon>
        <taxon>Actinomycetes</taxon>
        <taxon>Micrococcales</taxon>
        <taxon>Brevibacteriaceae</taxon>
        <taxon>Brevibacterium</taxon>
    </lineage>
</organism>
<evidence type="ECO:0000256" key="6">
    <source>
        <dbReference type="ARBA" id="ARBA00022777"/>
    </source>
</evidence>
<dbReference type="SUPFAM" id="SSF55874">
    <property type="entry name" value="ATPase domain of HSP90 chaperone/DNA topoisomerase II/histidine kinase"/>
    <property type="match status" value="1"/>
</dbReference>
<keyword evidence="9" id="KW-0472">Membrane</keyword>
<evidence type="ECO:0000256" key="3">
    <source>
        <dbReference type="ARBA" id="ARBA00022553"/>
    </source>
</evidence>
<feature type="domain" description="Signal transduction histidine kinase subgroup 3 dimerisation and phosphoacceptor" evidence="11">
    <location>
        <begin position="244"/>
        <end position="310"/>
    </location>
</feature>
<sequence>MAGPTPLGRWAHYHRMVTPSTPRERPSKTVGRWQGNLYVVATGLRVLLAVAAMALLGLPLWYLVAEPDRGPEQTGTLLGSGLALLGLGLPLIAVVLARLDWNGAARLNGWAVSARPAMRVHEPRTLVRPLAYSVLMLTLGGAITVLGALLIVGAIAALAGPFLVLAGDHIVIGPLTVSQLPEAVLTAVIAIGFLMLLVFSAPTLAQHHAALALQLLTRPEQRLQQDLTRTAESRARLVQAFDVERRRIERDLHDGVQPQLLSISMTLGMALATIPEDSPGRADIERAQNQARETLDALRAFVRNIHPQVLTDHGLAAAIQELADTLTIPITVDDKLSHELPSEIETNLYFCIAELLTNIGKHSHASQASIVLSERSDGTVTVTVRDNGKGGAGTNRHKTSGLDGIRDRLAALDGELILDSPLGGPTQARLIVPNPKDLNYDNN</sequence>
<evidence type="ECO:0000256" key="1">
    <source>
        <dbReference type="ARBA" id="ARBA00000085"/>
    </source>
</evidence>
<reference evidence="12 13" key="1">
    <citation type="submission" date="2017-09" db="EMBL/GenBank/DDBJ databases">
        <title>Bacterial strain isolated from the female urinary microbiota.</title>
        <authorList>
            <person name="Thomas-White K."/>
            <person name="Kumar N."/>
            <person name="Forster S."/>
            <person name="Putonti C."/>
            <person name="Lawley T."/>
            <person name="Wolfe A.J."/>
        </authorList>
    </citation>
    <scope>NUCLEOTIDE SEQUENCE [LARGE SCALE GENOMIC DNA]</scope>
    <source>
        <strain evidence="12 13">UMB1301</strain>
    </source>
</reference>
<dbReference type="AlphaFoldDB" id="A0A2N6VPZ0"/>
<dbReference type="CDD" id="cd16917">
    <property type="entry name" value="HATPase_UhpB-NarQ-NarX-like"/>
    <property type="match status" value="1"/>
</dbReference>
<comment type="catalytic activity">
    <reaction evidence="1">
        <text>ATP + protein L-histidine = ADP + protein N-phospho-L-histidine.</text>
        <dbReference type="EC" id="2.7.13.3"/>
    </reaction>
</comment>
<evidence type="ECO:0000259" key="10">
    <source>
        <dbReference type="Pfam" id="PF02518"/>
    </source>
</evidence>
<dbReference type="PANTHER" id="PTHR24421">
    <property type="entry name" value="NITRATE/NITRITE SENSOR PROTEIN NARX-RELATED"/>
    <property type="match status" value="1"/>
</dbReference>
<evidence type="ECO:0000256" key="2">
    <source>
        <dbReference type="ARBA" id="ARBA00012438"/>
    </source>
</evidence>
<keyword evidence="9" id="KW-1133">Transmembrane helix</keyword>
<keyword evidence="4" id="KW-0808">Transferase</keyword>
<dbReference type="InterPro" id="IPR036890">
    <property type="entry name" value="HATPase_C_sf"/>
</dbReference>
<dbReference type="Proteomes" id="UP000235598">
    <property type="component" value="Unassembled WGS sequence"/>
</dbReference>
<feature type="transmembrane region" description="Helical" evidence="9">
    <location>
        <begin position="37"/>
        <end position="64"/>
    </location>
</feature>
<dbReference type="InterPro" id="IPR011712">
    <property type="entry name" value="Sig_transdc_His_kin_sub3_dim/P"/>
</dbReference>
<evidence type="ECO:0000313" key="13">
    <source>
        <dbReference type="Proteomes" id="UP000235598"/>
    </source>
</evidence>
<keyword evidence="8" id="KW-0902">Two-component regulatory system</keyword>
<dbReference type="GO" id="GO:0005524">
    <property type="term" value="F:ATP binding"/>
    <property type="evidence" value="ECO:0007669"/>
    <property type="project" value="UniProtKB-KW"/>
</dbReference>
<dbReference type="OrthoDB" id="5242012at2"/>
<dbReference type="GO" id="GO:0000155">
    <property type="term" value="F:phosphorelay sensor kinase activity"/>
    <property type="evidence" value="ECO:0007669"/>
    <property type="project" value="InterPro"/>
</dbReference>
<dbReference type="GO" id="GO:0046983">
    <property type="term" value="F:protein dimerization activity"/>
    <property type="evidence" value="ECO:0007669"/>
    <property type="project" value="InterPro"/>
</dbReference>
<dbReference type="PANTHER" id="PTHR24421:SF10">
    <property type="entry name" value="NITRATE_NITRITE SENSOR PROTEIN NARQ"/>
    <property type="match status" value="1"/>
</dbReference>
<protein>
    <recommendedName>
        <fullName evidence="2">histidine kinase</fullName>
        <ecNumber evidence="2">2.7.13.3</ecNumber>
    </recommendedName>
</protein>
<feature type="transmembrane region" description="Helical" evidence="9">
    <location>
        <begin position="76"/>
        <end position="97"/>
    </location>
</feature>
<feature type="domain" description="Histidine kinase/HSP90-like ATPase" evidence="10">
    <location>
        <begin position="345"/>
        <end position="432"/>
    </location>
</feature>
<keyword evidence="3" id="KW-0597">Phosphoprotein</keyword>
<dbReference type="Pfam" id="PF02518">
    <property type="entry name" value="HATPase_c"/>
    <property type="match status" value="1"/>
</dbReference>
<dbReference type="Gene3D" id="3.30.565.10">
    <property type="entry name" value="Histidine kinase-like ATPase, C-terminal domain"/>
    <property type="match status" value="1"/>
</dbReference>
<proteinExistence type="predicted"/>
<evidence type="ECO:0000256" key="7">
    <source>
        <dbReference type="ARBA" id="ARBA00022840"/>
    </source>
</evidence>
<dbReference type="Gene3D" id="1.20.5.1930">
    <property type="match status" value="1"/>
</dbReference>